<dbReference type="InterPro" id="IPR016163">
    <property type="entry name" value="Ald_DH_C"/>
</dbReference>
<accession>A0A7X2ILI4</accession>
<evidence type="ECO:0000256" key="3">
    <source>
        <dbReference type="PROSITE-ProRule" id="PRU10007"/>
    </source>
</evidence>
<proteinExistence type="inferred from homology"/>
<dbReference type="EMBL" id="WKJJ01000004">
    <property type="protein sequence ID" value="MRV71752.1"/>
    <property type="molecule type" value="Genomic_DNA"/>
</dbReference>
<comment type="caution">
    <text evidence="6">The sequence shown here is derived from an EMBL/GenBank/DDBJ whole genome shotgun (WGS) entry which is preliminary data.</text>
</comment>
<evidence type="ECO:0000256" key="2">
    <source>
        <dbReference type="ARBA" id="ARBA00023002"/>
    </source>
</evidence>
<evidence type="ECO:0000259" key="5">
    <source>
        <dbReference type="Pfam" id="PF00171"/>
    </source>
</evidence>
<evidence type="ECO:0000313" key="7">
    <source>
        <dbReference type="Proteomes" id="UP000446768"/>
    </source>
</evidence>
<gene>
    <name evidence="6" type="ORF">GJ700_08425</name>
</gene>
<dbReference type="Proteomes" id="UP000446768">
    <property type="component" value="Unassembled WGS sequence"/>
</dbReference>
<dbReference type="RefSeq" id="WP_154372545.1">
    <property type="nucleotide sequence ID" value="NZ_WKJJ01000004.1"/>
</dbReference>
<reference evidence="6 7" key="1">
    <citation type="submission" date="2019-11" db="EMBL/GenBank/DDBJ databases">
        <title>Novel species isolated from a subtropical stream in China.</title>
        <authorList>
            <person name="Lu H."/>
        </authorList>
    </citation>
    <scope>NUCLEOTIDE SEQUENCE [LARGE SCALE GENOMIC DNA]</scope>
    <source>
        <strain evidence="6 7">FT92W</strain>
    </source>
</reference>
<dbReference type="PROSITE" id="PS00687">
    <property type="entry name" value="ALDEHYDE_DEHYDR_GLU"/>
    <property type="match status" value="1"/>
</dbReference>
<dbReference type="GO" id="GO:0016620">
    <property type="term" value="F:oxidoreductase activity, acting on the aldehyde or oxo group of donors, NAD or NADP as acceptor"/>
    <property type="evidence" value="ECO:0007669"/>
    <property type="project" value="InterPro"/>
</dbReference>
<evidence type="ECO:0000256" key="4">
    <source>
        <dbReference type="RuleBase" id="RU003345"/>
    </source>
</evidence>
<dbReference type="InterPro" id="IPR029510">
    <property type="entry name" value="Ald_DH_CS_GLU"/>
</dbReference>
<feature type="active site" evidence="3">
    <location>
        <position position="275"/>
    </location>
</feature>
<dbReference type="FunFam" id="3.40.309.10:FF:000012">
    <property type="entry name" value="Betaine aldehyde dehydrogenase"/>
    <property type="match status" value="1"/>
</dbReference>
<dbReference type="PROSITE" id="PS00070">
    <property type="entry name" value="ALDEHYDE_DEHYDR_CYS"/>
    <property type="match status" value="1"/>
</dbReference>
<dbReference type="InterPro" id="IPR016162">
    <property type="entry name" value="Ald_DH_N"/>
</dbReference>
<feature type="domain" description="Aldehyde dehydrogenase" evidence="5">
    <location>
        <begin position="31"/>
        <end position="498"/>
    </location>
</feature>
<protein>
    <submittedName>
        <fullName evidence="6">Aldehyde dehydrogenase family protein</fullName>
    </submittedName>
</protein>
<name>A0A7X2ILI4_9BURK</name>
<keyword evidence="2 4" id="KW-0560">Oxidoreductase</keyword>
<dbReference type="Gene3D" id="3.40.309.10">
    <property type="entry name" value="Aldehyde Dehydrogenase, Chain A, domain 2"/>
    <property type="match status" value="1"/>
</dbReference>
<dbReference type="PANTHER" id="PTHR11699">
    <property type="entry name" value="ALDEHYDE DEHYDROGENASE-RELATED"/>
    <property type="match status" value="1"/>
</dbReference>
<dbReference type="Gene3D" id="3.40.605.10">
    <property type="entry name" value="Aldehyde Dehydrogenase, Chain A, domain 1"/>
    <property type="match status" value="1"/>
</dbReference>
<dbReference type="FunFam" id="3.40.605.10:FF:000026">
    <property type="entry name" value="Aldehyde dehydrogenase, putative"/>
    <property type="match status" value="1"/>
</dbReference>
<dbReference type="SUPFAM" id="SSF53720">
    <property type="entry name" value="ALDH-like"/>
    <property type="match status" value="1"/>
</dbReference>
<comment type="similarity">
    <text evidence="1 4">Belongs to the aldehyde dehydrogenase family.</text>
</comment>
<evidence type="ECO:0000256" key="1">
    <source>
        <dbReference type="ARBA" id="ARBA00009986"/>
    </source>
</evidence>
<organism evidence="6 7">
    <name type="scientific">Pseudoduganella rivuli</name>
    <dbReference type="NCBI Taxonomy" id="2666085"/>
    <lineage>
        <taxon>Bacteria</taxon>
        <taxon>Pseudomonadati</taxon>
        <taxon>Pseudomonadota</taxon>
        <taxon>Betaproteobacteria</taxon>
        <taxon>Burkholderiales</taxon>
        <taxon>Oxalobacteraceae</taxon>
        <taxon>Telluria group</taxon>
        <taxon>Pseudoduganella</taxon>
    </lineage>
</organism>
<dbReference type="InterPro" id="IPR016160">
    <property type="entry name" value="Ald_DH_CS_CYS"/>
</dbReference>
<keyword evidence="7" id="KW-1185">Reference proteome</keyword>
<dbReference type="AlphaFoldDB" id="A0A7X2ILI4"/>
<dbReference type="InterPro" id="IPR016161">
    <property type="entry name" value="Ald_DH/histidinol_DH"/>
</dbReference>
<dbReference type="Pfam" id="PF00171">
    <property type="entry name" value="Aldedh"/>
    <property type="match status" value="1"/>
</dbReference>
<dbReference type="FunFam" id="3.40.605.10:FF:000007">
    <property type="entry name" value="NAD/NADP-dependent betaine aldehyde dehydrogenase"/>
    <property type="match status" value="1"/>
</dbReference>
<evidence type="ECO:0000313" key="6">
    <source>
        <dbReference type="EMBL" id="MRV71752.1"/>
    </source>
</evidence>
<sequence length="502" mass="54036">MDNTGLRALLAQKTRQFLDTQRHKMLINGEWVTGRDDLWLDVINPANEQRIAEVPSGGPADIDMAVEAAARAFEQGPWSRLRPSERQRLLLKLADLIEDNAQTMAEIESLDNGKSVHIALAVDVALTIDFLRYMAGWATKIEGTTIEVSVPYAMKGEFFAYTRREPAGVVAAIVPWNFPLLVAAWKLGPALAAGCTVVLKPAEQTPLSALFLGELIQQAGFPPGVVNIVTGDGPDAGAPLTQHPLVNKISFTGSTEVGKLIGKTAMDNMTRVTLELGGKSPVVVLDDCDPDAAAAGAANAIFFNHGQVCCAGSRLYVHRKMFDRVVSEVGRIADAMQLGHGLDPNAQMGPLVSREQMDRVCGYIDIGRTEGAHLVAGGGRAGNTGYFVKPTVFAGSRQSLRIVQEEIFGPVLVAMPYDDLDDVAAWVNDTPYGLGASIWSNNLSKVQRLIPKIKAGTVWVNCHSMLDSSVPFGGFKQSGFGREMGRASLDAYLESKSVFMAV</sequence>
<dbReference type="InterPro" id="IPR015590">
    <property type="entry name" value="Aldehyde_DH_dom"/>
</dbReference>